<evidence type="ECO:0000256" key="1">
    <source>
        <dbReference type="ARBA" id="ARBA00004651"/>
    </source>
</evidence>
<keyword evidence="2" id="KW-1003">Cell membrane</keyword>
<feature type="transmembrane region" description="Helical" evidence="7">
    <location>
        <begin position="70"/>
        <end position="89"/>
    </location>
</feature>
<feature type="transmembrane region" description="Helical" evidence="7">
    <location>
        <begin position="170"/>
        <end position="188"/>
    </location>
</feature>
<keyword evidence="4 7" id="KW-1133">Transmembrane helix</keyword>
<evidence type="ECO:0000256" key="2">
    <source>
        <dbReference type="ARBA" id="ARBA00022475"/>
    </source>
</evidence>
<evidence type="ECO:0000256" key="3">
    <source>
        <dbReference type="ARBA" id="ARBA00022692"/>
    </source>
</evidence>
<feature type="transmembrane region" description="Helical" evidence="7">
    <location>
        <begin position="96"/>
        <end position="119"/>
    </location>
</feature>
<organism evidence="9 10">
    <name type="scientific">Candidatus Lambdaproteobacteria bacterium RIFOXYD2_FULL_56_26</name>
    <dbReference type="NCBI Taxonomy" id="1817773"/>
    <lineage>
        <taxon>Bacteria</taxon>
        <taxon>Pseudomonadati</taxon>
        <taxon>Pseudomonadota</taxon>
        <taxon>Candidatus Lambdaproteobacteria</taxon>
    </lineage>
</organism>
<protein>
    <recommendedName>
        <fullName evidence="8">DNA translocase FtsK 4TM region domain-containing protein</fullName>
    </recommendedName>
</protein>
<evidence type="ECO:0000256" key="7">
    <source>
        <dbReference type="SAM" id="Phobius"/>
    </source>
</evidence>
<dbReference type="InterPro" id="IPR025199">
    <property type="entry name" value="FtsK_4TM"/>
</dbReference>
<evidence type="ECO:0000256" key="5">
    <source>
        <dbReference type="ARBA" id="ARBA00023136"/>
    </source>
</evidence>
<feature type="region of interest" description="Disordered" evidence="6">
    <location>
        <begin position="212"/>
        <end position="231"/>
    </location>
</feature>
<dbReference type="Proteomes" id="UP000177583">
    <property type="component" value="Unassembled WGS sequence"/>
</dbReference>
<comment type="caution">
    <text evidence="9">The sequence shown here is derived from an EMBL/GenBank/DDBJ whole genome shotgun (WGS) entry which is preliminary data.</text>
</comment>
<name>A0A1F6GZ42_9PROT</name>
<evidence type="ECO:0000313" key="10">
    <source>
        <dbReference type="Proteomes" id="UP000177583"/>
    </source>
</evidence>
<evidence type="ECO:0000256" key="6">
    <source>
        <dbReference type="SAM" id="MobiDB-lite"/>
    </source>
</evidence>
<proteinExistence type="predicted"/>
<dbReference type="GO" id="GO:0005886">
    <property type="term" value="C:plasma membrane"/>
    <property type="evidence" value="ECO:0007669"/>
    <property type="project" value="UniProtKB-SubCell"/>
</dbReference>
<evidence type="ECO:0000313" key="9">
    <source>
        <dbReference type="EMBL" id="OGH03342.1"/>
    </source>
</evidence>
<feature type="transmembrane region" description="Helical" evidence="7">
    <location>
        <begin position="139"/>
        <end position="158"/>
    </location>
</feature>
<accession>A0A1F6GZ42</accession>
<reference evidence="9 10" key="1">
    <citation type="journal article" date="2016" name="Nat. Commun.">
        <title>Thousands of microbial genomes shed light on interconnected biogeochemical processes in an aquifer system.</title>
        <authorList>
            <person name="Anantharaman K."/>
            <person name="Brown C.T."/>
            <person name="Hug L.A."/>
            <person name="Sharon I."/>
            <person name="Castelle C.J."/>
            <person name="Probst A.J."/>
            <person name="Thomas B.C."/>
            <person name="Singh A."/>
            <person name="Wilkins M.J."/>
            <person name="Karaoz U."/>
            <person name="Brodie E.L."/>
            <person name="Williams K.H."/>
            <person name="Hubbard S.S."/>
            <person name="Banfield J.F."/>
        </authorList>
    </citation>
    <scope>NUCLEOTIDE SEQUENCE [LARGE SCALE GENOMIC DNA]</scope>
</reference>
<comment type="subcellular location">
    <subcellularLocation>
        <location evidence="1">Cell membrane</location>
        <topology evidence="1">Multi-pass membrane protein</topology>
    </subcellularLocation>
</comment>
<evidence type="ECO:0000259" key="8">
    <source>
        <dbReference type="Pfam" id="PF13491"/>
    </source>
</evidence>
<feature type="domain" description="DNA translocase FtsK 4TM region" evidence="8">
    <location>
        <begin position="23"/>
        <end position="162"/>
    </location>
</feature>
<keyword evidence="3 7" id="KW-0812">Transmembrane</keyword>
<dbReference type="EMBL" id="MFNF01000017">
    <property type="protein sequence ID" value="OGH03342.1"/>
    <property type="molecule type" value="Genomic_DNA"/>
</dbReference>
<gene>
    <name evidence="9" type="ORF">A2557_02340</name>
</gene>
<dbReference type="AlphaFoldDB" id="A0A1F6GZ42"/>
<feature type="transmembrane region" description="Helical" evidence="7">
    <location>
        <begin position="23"/>
        <end position="42"/>
    </location>
</feature>
<keyword evidence="5 7" id="KW-0472">Membrane</keyword>
<sequence length="269" mass="29853">MLNWPSLEPIFSEERPERFRPELVKIVLGLLILFTLVSQGPFDPDPMNLVWPAQGIENWFGLPGAMFAGFWLRFFGWSSLMLVVFLLFSQSTQRRFALAFVAAVIHFLGFALLVGLLFPTGHPRLEQASGLYGLMGNQALGWIGVRFLGVLVLTAFLIKASMNYRLKNHFLVFLFQGVLGVLAMAEMFKETFMGLKALSPSQLKQSLMAEPASGFGQNDEDTTPEPGQYEKVAAPYAPDDALMRAALEALEKNPLGDFGAEEKNPKNSS</sequence>
<evidence type="ECO:0000256" key="4">
    <source>
        <dbReference type="ARBA" id="ARBA00022989"/>
    </source>
</evidence>
<dbReference type="Pfam" id="PF13491">
    <property type="entry name" value="FtsK_4TM"/>
    <property type="match status" value="1"/>
</dbReference>